<dbReference type="EMBL" id="NMUJ01000024">
    <property type="protein sequence ID" value="OYV03075.1"/>
    <property type="molecule type" value="Genomic_DNA"/>
</dbReference>
<comment type="caution">
    <text evidence="1">The sequence shown here is derived from an EMBL/GenBank/DDBJ whole genome shotgun (WGS) entry which is preliminary data.</text>
</comment>
<organism evidence="1 2">
    <name type="scientific">candidate division WOR-3 bacterium 4484_18</name>
    <dbReference type="NCBI Taxonomy" id="2020626"/>
    <lineage>
        <taxon>Bacteria</taxon>
        <taxon>Bacteria division WOR-3</taxon>
    </lineage>
</organism>
<evidence type="ECO:0000313" key="1">
    <source>
        <dbReference type="EMBL" id="OYV03075.1"/>
    </source>
</evidence>
<evidence type="ECO:0000313" key="2">
    <source>
        <dbReference type="Proteomes" id="UP000216312"/>
    </source>
</evidence>
<accession>A0A257LTT2</accession>
<protein>
    <submittedName>
        <fullName evidence="1">Uncharacterized protein</fullName>
    </submittedName>
</protein>
<gene>
    <name evidence="1" type="ORF">CGW93_02585</name>
</gene>
<proteinExistence type="predicted"/>
<dbReference type="AlphaFoldDB" id="A0A257LTT2"/>
<sequence length="88" mass="10217">MTDFDINTEYAWFKFEDMDRIYRFILEHATKPRIGVRLSVNNRNIELNPFVSTLIRNVIKGIVESLKLPDKGIASINISLYEVNDVKG</sequence>
<name>A0A257LTT2_UNCW3</name>
<reference evidence="2" key="1">
    <citation type="submission" date="2017-07" db="EMBL/GenBank/DDBJ databases">
        <title>Novel pathways for hydrocarbon cycling and metabolic interdependencies in hydrothermal sediment communities.</title>
        <authorList>
            <person name="Dombrowski N."/>
            <person name="Seitz K."/>
            <person name="Teske A."/>
            <person name="Baker B."/>
        </authorList>
    </citation>
    <scope>NUCLEOTIDE SEQUENCE [LARGE SCALE GENOMIC DNA]</scope>
</reference>
<dbReference type="Proteomes" id="UP000216312">
    <property type="component" value="Unassembled WGS sequence"/>
</dbReference>